<gene>
    <name evidence="2" type="ORF">V144x_41150</name>
</gene>
<reference evidence="2 3" key="1">
    <citation type="submission" date="2019-03" db="EMBL/GenBank/DDBJ databases">
        <title>Deep-cultivation of Planctomycetes and their phenomic and genomic characterization uncovers novel biology.</title>
        <authorList>
            <person name="Wiegand S."/>
            <person name="Jogler M."/>
            <person name="Boedeker C."/>
            <person name="Pinto D."/>
            <person name="Vollmers J."/>
            <person name="Rivas-Marin E."/>
            <person name="Kohn T."/>
            <person name="Peeters S.H."/>
            <person name="Heuer A."/>
            <person name="Rast P."/>
            <person name="Oberbeckmann S."/>
            <person name="Bunk B."/>
            <person name="Jeske O."/>
            <person name="Meyerdierks A."/>
            <person name="Storesund J.E."/>
            <person name="Kallscheuer N."/>
            <person name="Luecker S."/>
            <person name="Lage O.M."/>
            <person name="Pohl T."/>
            <person name="Merkel B.J."/>
            <person name="Hornburger P."/>
            <person name="Mueller R.-W."/>
            <person name="Bruemmer F."/>
            <person name="Labrenz M."/>
            <person name="Spormann A.M."/>
            <person name="Op den Camp H."/>
            <person name="Overmann J."/>
            <person name="Amann R."/>
            <person name="Jetten M.S.M."/>
            <person name="Mascher T."/>
            <person name="Medema M.H."/>
            <person name="Devos D.P."/>
            <person name="Kaster A.-K."/>
            <person name="Ovreas L."/>
            <person name="Rohde M."/>
            <person name="Galperin M.Y."/>
            <person name="Jogler C."/>
        </authorList>
    </citation>
    <scope>NUCLEOTIDE SEQUENCE [LARGE SCALE GENOMIC DNA]</scope>
    <source>
        <strain evidence="2 3">V144</strain>
    </source>
</reference>
<dbReference type="SUPFAM" id="SSF143597">
    <property type="entry name" value="YojJ-like"/>
    <property type="match status" value="1"/>
</dbReference>
<dbReference type="KEGG" id="gaw:V144x_41150"/>
<dbReference type="RefSeq" id="WP_144987411.1">
    <property type="nucleotide sequence ID" value="NZ_CP037920.1"/>
</dbReference>
<dbReference type="AlphaFoldDB" id="A0A517W027"/>
<organism evidence="2 3">
    <name type="scientific">Gimesia aquarii</name>
    <dbReference type="NCBI Taxonomy" id="2527964"/>
    <lineage>
        <taxon>Bacteria</taxon>
        <taxon>Pseudomonadati</taxon>
        <taxon>Planctomycetota</taxon>
        <taxon>Planctomycetia</taxon>
        <taxon>Planctomycetales</taxon>
        <taxon>Planctomycetaceae</taxon>
        <taxon>Gimesia</taxon>
    </lineage>
</organism>
<protein>
    <recommendedName>
        <fullName evidence="1">Probable sensor domain-containing protein</fullName>
    </recommendedName>
</protein>
<feature type="domain" description="Probable sensor" evidence="1">
    <location>
        <begin position="28"/>
        <end position="126"/>
    </location>
</feature>
<evidence type="ECO:0000259" key="1">
    <source>
        <dbReference type="Pfam" id="PF21751"/>
    </source>
</evidence>
<proteinExistence type="predicted"/>
<accession>A0A517W027</accession>
<dbReference type="Pfam" id="PF21751">
    <property type="entry name" value="DACNV"/>
    <property type="match status" value="1"/>
</dbReference>
<evidence type="ECO:0000313" key="3">
    <source>
        <dbReference type="Proteomes" id="UP000318704"/>
    </source>
</evidence>
<name>A0A517W027_9PLAN</name>
<sequence length="428" mass="48426">MMEHELSAYPDVMAKALVDRWQEAMYPPEDLPSQKNIAALLDTMYQASLLREEGNAVRCRIIVAPASDFANELAVGDSQLHVLRFTEPCEFTPHELRKLAAAAGYYRALLAVDVSAEGAMSIWGMIVTGTTWINQLEDDRIRHSLLPERLVIQCLGPGHIIVAAGNARILESLSGKLLTDGFDPFRSNWLPQKFGSVRTSLLAELDELIPDSEKSNTRMCESFVKDIAQSVVRRILRLVRNRGHGGMLVYLPEEKNDSPLLDQWFRFRVRFEQDDSINRFRRLMLSLMKRGREVGQARGLEVVTWYDYLQMQDAELAELDKALIELGHFFTDLMNIDGSLVLDRSFRLIGFGGEILGDSHTATIHRALDLEAERSVIERADSSGTRHRSAYRLVCGLQDAIAVVVSQDGEVRFVAHHNNKLTYWPYLP</sequence>
<dbReference type="EMBL" id="CP037920">
    <property type="protein sequence ID" value="QDT98608.1"/>
    <property type="molecule type" value="Genomic_DNA"/>
</dbReference>
<dbReference type="Proteomes" id="UP000318704">
    <property type="component" value="Chromosome"/>
</dbReference>
<evidence type="ECO:0000313" key="2">
    <source>
        <dbReference type="EMBL" id="QDT98608.1"/>
    </source>
</evidence>
<dbReference type="InterPro" id="IPR036888">
    <property type="entry name" value="DNA_integrity_DisA_N_sf"/>
</dbReference>
<dbReference type="InterPro" id="IPR048551">
    <property type="entry name" value="DACNV"/>
</dbReference>